<comment type="function">
    <text evidence="5">Produces N-formyl-kynurenine through the oxidation of tryptophan.</text>
</comment>
<keyword evidence="5" id="KW-0560">Oxidoreductase</keyword>
<organism evidence="6 7">
    <name type="scientific">Orbilia brochopaga</name>
    <dbReference type="NCBI Taxonomy" id="3140254"/>
    <lineage>
        <taxon>Eukaryota</taxon>
        <taxon>Fungi</taxon>
        <taxon>Dikarya</taxon>
        <taxon>Ascomycota</taxon>
        <taxon>Pezizomycotina</taxon>
        <taxon>Orbiliomycetes</taxon>
        <taxon>Orbiliales</taxon>
        <taxon>Orbiliaceae</taxon>
        <taxon>Orbilia</taxon>
    </lineage>
</organism>
<dbReference type="GO" id="GO:0020037">
    <property type="term" value="F:heme binding"/>
    <property type="evidence" value="ECO:0007669"/>
    <property type="project" value="UniProtKB-UniRule"/>
</dbReference>
<keyword evidence="7" id="KW-1185">Reference proteome</keyword>
<dbReference type="Gene3D" id="1.20.58.480">
    <property type="match status" value="1"/>
</dbReference>
<evidence type="ECO:0000256" key="1">
    <source>
        <dbReference type="ARBA" id="ARBA00007119"/>
    </source>
</evidence>
<comment type="similarity">
    <text evidence="1 5">Belongs to the indoleamine 2,3-dioxygenase family.</text>
</comment>
<evidence type="ECO:0000256" key="4">
    <source>
        <dbReference type="PIRSR" id="PIRSR600898-1"/>
    </source>
</evidence>
<evidence type="ECO:0000256" key="5">
    <source>
        <dbReference type="RuleBase" id="RU369119"/>
    </source>
</evidence>
<dbReference type="EC" id="1.13.11.52" evidence="5"/>
<dbReference type="Proteomes" id="UP001375240">
    <property type="component" value="Unassembled WGS sequence"/>
</dbReference>
<dbReference type="SUPFAM" id="SSF140959">
    <property type="entry name" value="Indolic compounds 2,3-dioxygenase-like"/>
    <property type="match status" value="1"/>
</dbReference>
<dbReference type="InterPro" id="IPR037217">
    <property type="entry name" value="Trp/Indoleamine_2_3_dOase-like"/>
</dbReference>
<feature type="binding site" description="proximal binding residue" evidence="4">
    <location>
        <position position="387"/>
    </location>
    <ligand>
        <name>heme b</name>
        <dbReference type="ChEBI" id="CHEBI:60344"/>
    </ligand>
    <ligandPart>
        <name>Fe</name>
        <dbReference type="ChEBI" id="CHEBI:18248"/>
    </ligandPart>
</feature>
<keyword evidence="4 5" id="KW-0349">Heme</keyword>
<dbReference type="PANTHER" id="PTHR28657">
    <property type="entry name" value="INDOLEAMINE 2,3-DIOXYGENASE"/>
    <property type="match status" value="1"/>
</dbReference>
<evidence type="ECO:0000313" key="7">
    <source>
        <dbReference type="Proteomes" id="UP001375240"/>
    </source>
</evidence>
<dbReference type="InterPro" id="IPR000898">
    <property type="entry name" value="Indolamine_dOase"/>
</dbReference>
<reference evidence="6 7" key="1">
    <citation type="submission" date="2019-10" db="EMBL/GenBank/DDBJ databases">
        <authorList>
            <person name="Palmer J.M."/>
        </authorList>
    </citation>
    <scope>NUCLEOTIDE SEQUENCE [LARGE SCALE GENOMIC DNA]</scope>
    <source>
        <strain evidence="6 7">TWF696</strain>
    </source>
</reference>
<dbReference type="AlphaFoldDB" id="A0AAV9UC36"/>
<proteinExistence type="inferred from homology"/>
<keyword evidence="2 4" id="KW-0479">Metal-binding</keyword>
<sequence>MEFKILSGTCPEDRTLPAFMVSKERGFLPRVNPPSVLPKEFDALEKILQEMPIRKANGEPGLLASLKLGPTVDESFPNLLEEVDKYKDDQIILNALYRDYSFLLSAYLFEPCYETYKKTEGRDYGLGRSVLPKSIAQPMAKVAELTGFKPFMEYAGSYALYNYKLLDESKGMDYDNLALIRAFEYGLDNKSSEAGFVLVHVAMVQHSGGIVSGVDKALQALRNPSADAAERTEMFRAGLQETLESLKKVNKMMDEMWQKSKPEDYASFRVFIFGIHSQPMFPDGVLYDGVFKEPQKFRGESGANDSMVPLVDNFLCIDMPENPLTQILKDFRNYRPGNHKQFLTWVETAARGGDNYPSVKDFAMKDRNTAFLYLLLLDQIREFRGRHWNFTREYILKQGKRLHPKATGGSPIVEWLPNQLSQILKAMTDLSAYISTTYGADSLKGNDAVEFERINDIVPRQLNTLEKEVNKFSATLASQ</sequence>
<comment type="caution">
    <text evidence="6">The sequence shown here is derived from an EMBL/GenBank/DDBJ whole genome shotgun (WGS) entry which is preliminary data.</text>
</comment>
<name>A0AAV9UC36_9PEZI</name>
<keyword evidence="5" id="KW-0223">Dioxygenase</keyword>
<dbReference type="Pfam" id="PF01231">
    <property type="entry name" value="IDO"/>
    <property type="match status" value="1"/>
</dbReference>
<protein>
    <recommendedName>
        <fullName evidence="5">Indoleamine 2,3-dioxygenase</fullName>
        <ecNumber evidence="5">1.13.11.52</ecNumber>
    </recommendedName>
</protein>
<gene>
    <name evidence="6" type="ORF">TWF696_009819</name>
</gene>
<evidence type="ECO:0000256" key="3">
    <source>
        <dbReference type="ARBA" id="ARBA00023004"/>
    </source>
</evidence>
<evidence type="ECO:0000313" key="6">
    <source>
        <dbReference type="EMBL" id="KAK6339023.1"/>
    </source>
</evidence>
<dbReference type="EMBL" id="JAVHNQ010000009">
    <property type="protein sequence ID" value="KAK6339023.1"/>
    <property type="molecule type" value="Genomic_DNA"/>
</dbReference>
<keyword evidence="3 4" id="KW-0408">Iron</keyword>
<dbReference type="GO" id="GO:0033754">
    <property type="term" value="F:indoleamine 2,3-dioxygenase activity"/>
    <property type="evidence" value="ECO:0007669"/>
    <property type="project" value="UniProtKB-EC"/>
</dbReference>
<dbReference type="PANTHER" id="PTHR28657:SF3">
    <property type="entry name" value="INDOLEAMINE 2,3-DIOXYGENASE"/>
    <property type="match status" value="1"/>
</dbReference>
<evidence type="ECO:0000256" key="2">
    <source>
        <dbReference type="ARBA" id="ARBA00022723"/>
    </source>
</evidence>
<dbReference type="GO" id="GO:0019441">
    <property type="term" value="P:L-tryptophan catabolic process to kynurenine"/>
    <property type="evidence" value="ECO:0007669"/>
    <property type="project" value="UniProtKB-UniRule"/>
</dbReference>
<accession>A0AAV9UC36</accession>
<comment type="catalytic activity">
    <reaction evidence="5">
        <text>L-tryptophan + O2 = N-formyl-L-kynurenine</text>
        <dbReference type="Rhea" id="RHEA:24536"/>
        <dbReference type="ChEBI" id="CHEBI:15379"/>
        <dbReference type="ChEBI" id="CHEBI:57912"/>
        <dbReference type="ChEBI" id="CHEBI:58629"/>
    </reaction>
</comment>
<dbReference type="GO" id="GO:0046872">
    <property type="term" value="F:metal ion binding"/>
    <property type="evidence" value="ECO:0007669"/>
    <property type="project" value="UniProtKB-UniRule"/>
</dbReference>